<dbReference type="Gene3D" id="3.10.450.50">
    <property type="match status" value="1"/>
</dbReference>
<dbReference type="InterPro" id="IPR037401">
    <property type="entry name" value="SnoaL-like"/>
</dbReference>
<dbReference type="RefSeq" id="WP_116413122.1">
    <property type="nucleotide sequence ID" value="NZ_NBXB01000071.1"/>
</dbReference>
<evidence type="ECO:0000313" key="2">
    <source>
        <dbReference type="EMBL" id="RFA11713.1"/>
    </source>
</evidence>
<name>A0A3E0VQR2_9MICO</name>
<protein>
    <recommendedName>
        <fullName evidence="1">SnoaL-like domain-containing protein</fullName>
    </recommendedName>
</protein>
<proteinExistence type="predicted"/>
<dbReference type="AlphaFoldDB" id="A0A3E0VQR2"/>
<gene>
    <name evidence="2" type="ORF">B7R22_18190</name>
</gene>
<dbReference type="Pfam" id="PF12680">
    <property type="entry name" value="SnoaL_2"/>
    <property type="match status" value="1"/>
</dbReference>
<evidence type="ECO:0000313" key="3">
    <source>
        <dbReference type="Proteomes" id="UP000256541"/>
    </source>
</evidence>
<comment type="caution">
    <text evidence="2">The sequence shown here is derived from an EMBL/GenBank/DDBJ whole genome shotgun (WGS) entry which is preliminary data.</text>
</comment>
<dbReference type="InterPro" id="IPR032710">
    <property type="entry name" value="NTF2-like_dom_sf"/>
</dbReference>
<reference evidence="2 3" key="1">
    <citation type="submission" date="2017-04" db="EMBL/GenBank/DDBJ databases">
        <title>Comparative genome analysis of Subtercola boreus.</title>
        <authorList>
            <person name="Cho Y.-J."/>
            <person name="Cho A."/>
            <person name="Kim O.-S."/>
            <person name="Lee J.-I."/>
        </authorList>
    </citation>
    <scope>NUCLEOTIDE SEQUENCE [LARGE SCALE GENOMIC DNA]</scope>
    <source>
        <strain evidence="2 3">P27479</strain>
    </source>
</reference>
<dbReference type="EMBL" id="NBXB01000071">
    <property type="protein sequence ID" value="RFA11713.1"/>
    <property type="molecule type" value="Genomic_DNA"/>
</dbReference>
<feature type="domain" description="SnoaL-like" evidence="1">
    <location>
        <begin position="14"/>
        <end position="118"/>
    </location>
</feature>
<dbReference type="SUPFAM" id="SSF54427">
    <property type="entry name" value="NTF2-like"/>
    <property type="match status" value="1"/>
</dbReference>
<evidence type="ECO:0000259" key="1">
    <source>
        <dbReference type="Pfam" id="PF12680"/>
    </source>
</evidence>
<sequence>MYGYIVKRLAARNFNLINTKGYEDLLASCADDIYHRFGGDHALGGERHTKEGLRLWLGRLGRVNSGLQLKIHEMWVKGFPWNTVVIIRWTGTAEFPDGSPYNNHGVHLVHLRWGKVTSIDANEDSQVVAKQLAAAGAAGVAEAALPPILT</sequence>
<dbReference type="Proteomes" id="UP000256541">
    <property type="component" value="Unassembled WGS sequence"/>
</dbReference>
<dbReference type="OrthoDB" id="2988503at2"/>
<organism evidence="2 3">
    <name type="scientific">Subtercola boreus</name>
    <dbReference type="NCBI Taxonomy" id="120213"/>
    <lineage>
        <taxon>Bacteria</taxon>
        <taxon>Bacillati</taxon>
        <taxon>Actinomycetota</taxon>
        <taxon>Actinomycetes</taxon>
        <taxon>Micrococcales</taxon>
        <taxon>Microbacteriaceae</taxon>
        <taxon>Subtercola</taxon>
    </lineage>
</organism>
<accession>A0A3E0VQR2</accession>